<keyword evidence="10" id="KW-1185">Reference proteome</keyword>
<evidence type="ECO:0000256" key="6">
    <source>
        <dbReference type="SAM" id="MobiDB-lite"/>
    </source>
</evidence>
<comment type="similarity">
    <text evidence="5">Belongs to the SAT4 family.</text>
</comment>
<gene>
    <name evidence="9" type="ORF">PG999_004462</name>
</gene>
<protein>
    <recommendedName>
        <fullName evidence="8">Rhodopsin domain-containing protein</fullName>
    </recommendedName>
</protein>
<evidence type="ECO:0000256" key="3">
    <source>
        <dbReference type="ARBA" id="ARBA00022989"/>
    </source>
</evidence>
<evidence type="ECO:0000256" key="2">
    <source>
        <dbReference type="ARBA" id="ARBA00022692"/>
    </source>
</evidence>
<evidence type="ECO:0000256" key="4">
    <source>
        <dbReference type="ARBA" id="ARBA00023136"/>
    </source>
</evidence>
<comment type="subcellular location">
    <subcellularLocation>
        <location evidence="1">Membrane</location>
        <topology evidence="1">Multi-pass membrane protein</topology>
    </subcellularLocation>
</comment>
<feature type="transmembrane region" description="Helical" evidence="7">
    <location>
        <begin position="131"/>
        <end position="155"/>
    </location>
</feature>
<dbReference type="InterPro" id="IPR052337">
    <property type="entry name" value="SAT4-like"/>
</dbReference>
<dbReference type="Proteomes" id="UP001392437">
    <property type="component" value="Unassembled WGS sequence"/>
</dbReference>
<comment type="caution">
    <text evidence="9">The sequence shown here is derived from an EMBL/GenBank/DDBJ whole genome shotgun (WGS) entry which is preliminary data.</text>
</comment>
<keyword evidence="2 7" id="KW-0812">Transmembrane</keyword>
<feature type="transmembrane region" description="Helical" evidence="7">
    <location>
        <begin position="175"/>
        <end position="198"/>
    </location>
</feature>
<dbReference type="PANTHER" id="PTHR33048:SF2">
    <property type="entry name" value="SRPK"/>
    <property type="match status" value="1"/>
</dbReference>
<proteinExistence type="inferred from homology"/>
<evidence type="ECO:0000313" key="10">
    <source>
        <dbReference type="Proteomes" id="UP001392437"/>
    </source>
</evidence>
<feature type="transmembrane region" description="Helical" evidence="7">
    <location>
        <begin position="97"/>
        <end position="119"/>
    </location>
</feature>
<sequence>MDAFTIEAFALLGIGLAVIGLRTYWRLSTVGIRNLKADDYLMLLAAVVYSAETYLAYSVGKLWHGLANNGMTDDERRLLDPSSEEYRLRVGGSKTQIAGWSTYTFLLWVLKAAMCTFYIRLTDGLNLLMRIYVGFALITSTWIAAACAPTGSYFMDITTNQDADFCQPAISKVDIFVTVVLNVVTDLYLLTIPIPMLWQSSIKPVKKAALIVMFSGGVFVTAAGVLRCVLIITNPVTGAQQAGSWAVRETFVAVITTNLPLVFPMFRIWLYPIAGTVRQYSSRALSHPSKDSRSGITGGSTKPQQPGGAFSLDDRNPRRGKGVRSVDHITGLTFSESEERLYDQNRSPTGKVPVSAETRRYSTQYPSV</sequence>
<dbReference type="AlphaFoldDB" id="A0AAW0QZA7"/>
<dbReference type="InterPro" id="IPR049326">
    <property type="entry name" value="Rhodopsin_dom_fungi"/>
</dbReference>
<evidence type="ECO:0000259" key="8">
    <source>
        <dbReference type="Pfam" id="PF20684"/>
    </source>
</evidence>
<dbReference type="PANTHER" id="PTHR33048">
    <property type="entry name" value="PTH11-LIKE INTEGRAL MEMBRANE PROTEIN (AFU_ORTHOLOGUE AFUA_5G11245)"/>
    <property type="match status" value="1"/>
</dbReference>
<feature type="transmembrane region" description="Helical" evidence="7">
    <location>
        <begin position="37"/>
        <end position="57"/>
    </location>
</feature>
<dbReference type="Pfam" id="PF20684">
    <property type="entry name" value="Fung_rhodopsin"/>
    <property type="match status" value="1"/>
</dbReference>
<keyword evidence="4 7" id="KW-0472">Membrane</keyword>
<evidence type="ECO:0000313" key="9">
    <source>
        <dbReference type="EMBL" id="KAK8120342.1"/>
    </source>
</evidence>
<evidence type="ECO:0000256" key="7">
    <source>
        <dbReference type="SAM" id="Phobius"/>
    </source>
</evidence>
<feature type="domain" description="Rhodopsin" evidence="8">
    <location>
        <begin position="21"/>
        <end position="267"/>
    </location>
</feature>
<feature type="transmembrane region" description="Helical" evidence="7">
    <location>
        <begin position="252"/>
        <end position="270"/>
    </location>
</feature>
<evidence type="ECO:0000256" key="5">
    <source>
        <dbReference type="ARBA" id="ARBA00038359"/>
    </source>
</evidence>
<organism evidence="9 10">
    <name type="scientific">Apiospora kogelbergensis</name>
    <dbReference type="NCBI Taxonomy" id="1337665"/>
    <lineage>
        <taxon>Eukaryota</taxon>
        <taxon>Fungi</taxon>
        <taxon>Dikarya</taxon>
        <taxon>Ascomycota</taxon>
        <taxon>Pezizomycotina</taxon>
        <taxon>Sordariomycetes</taxon>
        <taxon>Xylariomycetidae</taxon>
        <taxon>Amphisphaeriales</taxon>
        <taxon>Apiosporaceae</taxon>
        <taxon>Apiospora</taxon>
    </lineage>
</organism>
<name>A0AAW0QZA7_9PEZI</name>
<dbReference type="EMBL" id="JAQQWP010000004">
    <property type="protein sequence ID" value="KAK8120342.1"/>
    <property type="molecule type" value="Genomic_DNA"/>
</dbReference>
<reference evidence="9 10" key="1">
    <citation type="submission" date="2023-01" db="EMBL/GenBank/DDBJ databases">
        <title>Analysis of 21 Apiospora genomes using comparative genomics revels a genus with tremendous synthesis potential of carbohydrate active enzymes and secondary metabolites.</title>
        <authorList>
            <person name="Sorensen T."/>
        </authorList>
    </citation>
    <scope>NUCLEOTIDE SEQUENCE [LARGE SCALE GENOMIC DNA]</scope>
    <source>
        <strain evidence="9 10">CBS 117206</strain>
    </source>
</reference>
<feature type="region of interest" description="Disordered" evidence="6">
    <location>
        <begin position="285"/>
        <end position="368"/>
    </location>
</feature>
<evidence type="ECO:0000256" key="1">
    <source>
        <dbReference type="ARBA" id="ARBA00004141"/>
    </source>
</evidence>
<dbReference type="GO" id="GO:0016020">
    <property type="term" value="C:membrane"/>
    <property type="evidence" value="ECO:0007669"/>
    <property type="project" value="UniProtKB-SubCell"/>
</dbReference>
<keyword evidence="3 7" id="KW-1133">Transmembrane helix</keyword>
<accession>A0AAW0QZA7</accession>
<feature type="transmembrane region" description="Helical" evidence="7">
    <location>
        <begin position="6"/>
        <end position="25"/>
    </location>
</feature>
<feature type="transmembrane region" description="Helical" evidence="7">
    <location>
        <begin position="210"/>
        <end position="232"/>
    </location>
</feature>